<dbReference type="AlphaFoldDB" id="A0A7C4RQH7"/>
<dbReference type="InterPro" id="IPR035093">
    <property type="entry name" value="RelE/ParE_toxin_dom_sf"/>
</dbReference>
<protein>
    <submittedName>
        <fullName evidence="1">Plasmid maintenance system killer protein</fullName>
    </submittedName>
</protein>
<dbReference type="PANTHER" id="PTHR40266:SF2">
    <property type="entry name" value="TOXIN HIGB-1"/>
    <property type="match status" value="1"/>
</dbReference>
<reference evidence="1" key="1">
    <citation type="journal article" date="2020" name="mSystems">
        <title>Genome- and Community-Level Interaction Insights into Carbon Utilization and Element Cycling Functions of Hydrothermarchaeota in Hydrothermal Sediment.</title>
        <authorList>
            <person name="Zhou Z."/>
            <person name="Liu Y."/>
            <person name="Xu W."/>
            <person name="Pan J."/>
            <person name="Luo Z.H."/>
            <person name="Li M."/>
        </authorList>
    </citation>
    <scope>NUCLEOTIDE SEQUENCE [LARGE SCALE GENOMIC DNA]</scope>
    <source>
        <strain evidence="1">SpSt-477</strain>
    </source>
</reference>
<name>A0A7C4RQH7_9BACT</name>
<accession>A0A7C4RQH7</accession>
<comment type="caution">
    <text evidence="1">The sequence shown here is derived from an EMBL/GenBank/DDBJ whole genome shotgun (WGS) entry which is preliminary data.</text>
</comment>
<dbReference type="SUPFAM" id="SSF143011">
    <property type="entry name" value="RelE-like"/>
    <property type="match status" value="1"/>
</dbReference>
<dbReference type="InterPro" id="IPR007711">
    <property type="entry name" value="HigB-1"/>
</dbReference>
<proteinExistence type="predicted"/>
<dbReference type="Pfam" id="PF05015">
    <property type="entry name" value="HigB-like_toxin"/>
    <property type="match status" value="1"/>
</dbReference>
<dbReference type="PANTHER" id="PTHR40266">
    <property type="entry name" value="TOXIN HIGB-1"/>
    <property type="match status" value="1"/>
</dbReference>
<organism evidence="1">
    <name type="scientific">Desulfatirhabdium butyrativorans</name>
    <dbReference type="NCBI Taxonomy" id="340467"/>
    <lineage>
        <taxon>Bacteria</taxon>
        <taxon>Pseudomonadati</taxon>
        <taxon>Thermodesulfobacteriota</taxon>
        <taxon>Desulfobacteria</taxon>
        <taxon>Desulfobacterales</taxon>
        <taxon>Desulfatirhabdiaceae</taxon>
        <taxon>Desulfatirhabdium</taxon>
    </lineage>
</organism>
<dbReference type="Gene3D" id="3.30.2310.20">
    <property type="entry name" value="RelE-like"/>
    <property type="match status" value="1"/>
</dbReference>
<dbReference type="EMBL" id="DSUH01000021">
    <property type="protein sequence ID" value="HGU31414.1"/>
    <property type="molecule type" value="Genomic_DNA"/>
</dbReference>
<gene>
    <name evidence="1" type="ORF">ENS29_00990</name>
</gene>
<evidence type="ECO:0000313" key="1">
    <source>
        <dbReference type="EMBL" id="HGU31414.1"/>
    </source>
</evidence>
<sequence length="97" mass="11004">MIQSFKNAGTEDIFNGENTKAARNICPNNILKIAARKLDQLDSVSVLAELKIPPNNRLEVLSGDRKGQYSIRINDQYRICFIWTEKGPDQVEIVDCH</sequence>